<evidence type="ECO:0000259" key="2">
    <source>
        <dbReference type="Pfam" id="PF16107"/>
    </source>
</evidence>
<dbReference type="EMBL" id="JBHUMF010000014">
    <property type="protein sequence ID" value="MFD2680277.1"/>
    <property type="molecule type" value="Genomic_DNA"/>
</dbReference>
<reference evidence="4" key="1">
    <citation type="journal article" date="2019" name="Int. J. Syst. Evol. Microbiol.">
        <title>The Global Catalogue of Microorganisms (GCM) 10K type strain sequencing project: providing services to taxonomists for standard genome sequencing and annotation.</title>
        <authorList>
            <consortium name="The Broad Institute Genomics Platform"/>
            <consortium name="The Broad Institute Genome Sequencing Center for Infectious Disease"/>
            <person name="Wu L."/>
            <person name="Ma J."/>
        </authorList>
    </citation>
    <scope>NUCLEOTIDE SEQUENCE [LARGE SCALE GENOMIC DNA]</scope>
    <source>
        <strain evidence="4">KCTC 3913</strain>
    </source>
</reference>
<comment type="caution">
    <text evidence="3">The sequence shown here is derived from an EMBL/GenBank/DDBJ whole genome shotgun (WGS) entry which is preliminary data.</text>
</comment>
<proteinExistence type="predicted"/>
<feature type="domain" description="DUF4825" evidence="2">
    <location>
        <begin position="48"/>
        <end position="131"/>
    </location>
</feature>
<feature type="signal peptide" evidence="1">
    <location>
        <begin position="1"/>
        <end position="24"/>
    </location>
</feature>
<dbReference type="RefSeq" id="WP_071413326.1">
    <property type="nucleotide sequence ID" value="NZ_JBHUMF010000014.1"/>
</dbReference>
<dbReference type="Pfam" id="PF16107">
    <property type="entry name" value="DUF4825"/>
    <property type="match status" value="1"/>
</dbReference>
<accession>A0ABW5RNJ7</accession>
<evidence type="ECO:0000256" key="1">
    <source>
        <dbReference type="SAM" id="SignalP"/>
    </source>
</evidence>
<sequence length="170" mass="19666">MRKCKIYKLAFVFILALFSLLACSNKEEENSKTIEDISFDDLSSLEETTIGNNSDVINIVSELAAGQIEKQIELTSNSLKIEYDLAKYSEEKEEAANYWYKEENQERNVRFNSAILFSLIPNLETVDVLFISEKDVSHTINRQELSNELEIDFQSWNKDTFNSIKEKISE</sequence>
<name>A0ABW5RNJ7_9BACI</name>
<dbReference type="Proteomes" id="UP001597506">
    <property type="component" value="Unassembled WGS sequence"/>
</dbReference>
<gene>
    <name evidence="3" type="ORF">ACFSUL_05865</name>
</gene>
<evidence type="ECO:0000313" key="4">
    <source>
        <dbReference type="Proteomes" id="UP001597506"/>
    </source>
</evidence>
<dbReference type="InterPro" id="IPR032250">
    <property type="entry name" value="DUF4825"/>
</dbReference>
<keyword evidence="4" id="KW-1185">Reference proteome</keyword>
<organism evidence="3 4">
    <name type="scientific">Bacillus seohaeanensis</name>
    <dbReference type="NCBI Taxonomy" id="284580"/>
    <lineage>
        <taxon>Bacteria</taxon>
        <taxon>Bacillati</taxon>
        <taxon>Bacillota</taxon>
        <taxon>Bacilli</taxon>
        <taxon>Bacillales</taxon>
        <taxon>Bacillaceae</taxon>
        <taxon>Bacillus</taxon>
    </lineage>
</organism>
<evidence type="ECO:0000313" key="3">
    <source>
        <dbReference type="EMBL" id="MFD2680277.1"/>
    </source>
</evidence>
<dbReference type="PROSITE" id="PS51257">
    <property type="entry name" value="PROKAR_LIPOPROTEIN"/>
    <property type="match status" value="1"/>
</dbReference>
<feature type="chain" id="PRO_5046598056" evidence="1">
    <location>
        <begin position="25"/>
        <end position="170"/>
    </location>
</feature>
<keyword evidence="1" id="KW-0732">Signal</keyword>
<protein>
    <submittedName>
        <fullName evidence="3">DUF4825 domain-containing protein</fullName>
    </submittedName>
</protein>